<evidence type="ECO:0000313" key="6">
    <source>
        <dbReference type="Ensembl" id="ENSHHUP00000024963.1"/>
    </source>
</evidence>
<dbReference type="Ensembl" id="ENSHHUT00000025918.1">
    <property type="protein sequence ID" value="ENSHHUP00000024963.1"/>
    <property type="gene ID" value="ENSHHUG00000015718.1"/>
</dbReference>
<dbReference type="FunFam" id="3.40.640.10:FF:000030">
    <property type="entry name" value="Low-specificity L-threonine aldolase"/>
    <property type="match status" value="1"/>
</dbReference>
<dbReference type="STRING" id="62062.ENSHHUP00000024963"/>
<dbReference type="AlphaFoldDB" id="A0A4W5LGC9"/>
<keyword evidence="4" id="KW-0456">Lyase</keyword>
<dbReference type="InterPro" id="IPR001597">
    <property type="entry name" value="ArAA_b-elim_lyase/Thr_aldolase"/>
</dbReference>
<dbReference type="GO" id="GO:0006567">
    <property type="term" value="P:L-threonine catabolic process"/>
    <property type="evidence" value="ECO:0007669"/>
    <property type="project" value="TreeGrafter"/>
</dbReference>
<dbReference type="PANTHER" id="PTHR48097:SF9">
    <property type="entry name" value="L-THREONINE ALDOLASE"/>
    <property type="match status" value="1"/>
</dbReference>
<dbReference type="Gene3D" id="3.40.640.10">
    <property type="entry name" value="Type I PLP-dependent aspartate aminotransferase-like (Major domain)"/>
    <property type="match status" value="1"/>
</dbReference>
<name>A0A4W5LGC9_9TELE</name>
<protein>
    <recommendedName>
        <fullName evidence="5">Aromatic amino acid beta-eliminating lyase/threonine aldolase domain-containing protein</fullName>
    </recommendedName>
</protein>
<evidence type="ECO:0000256" key="4">
    <source>
        <dbReference type="ARBA" id="ARBA00023239"/>
    </source>
</evidence>
<dbReference type="InterPro" id="IPR023603">
    <property type="entry name" value="Low_specificity_L-TA-like"/>
</dbReference>
<reference evidence="6" key="3">
    <citation type="submission" date="2025-09" db="UniProtKB">
        <authorList>
            <consortium name="Ensembl"/>
        </authorList>
    </citation>
    <scope>IDENTIFICATION</scope>
</reference>
<dbReference type="GO" id="GO:0006545">
    <property type="term" value="P:glycine biosynthetic process"/>
    <property type="evidence" value="ECO:0007669"/>
    <property type="project" value="TreeGrafter"/>
</dbReference>
<evidence type="ECO:0000256" key="1">
    <source>
        <dbReference type="ARBA" id="ARBA00001933"/>
    </source>
</evidence>
<dbReference type="PANTHER" id="PTHR48097">
    <property type="entry name" value="L-THREONINE ALDOLASE-RELATED"/>
    <property type="match status" value="1"/>
</dbReference>
<dbReference type="Pfam" id="PF01212">
    <property type="entry name" value="Beta_elim_lyase"/>
    <property type="match status" value="1"/>
</dbReference>
<dbReference type="GeneTree" id="ENSGT00390000014681"/>
<keyword evidence="7" id="KW-1185">Reference proteome</keyword>
<sequence length="221" mass="23831">MPLPFPPTRQPTRLPCAILREPTMIDVRSDTVTHPTPAMRQAMFDAVVGDDVYGDDPTVQQLETLAATILGKEAALFVPSGNFGNQLALLSHCQRGDEVILGDDCHIVWHETGGAAVIAGVQLRTIASPDGVLAATEIQKRIRTGDDIHAPRTGLICLENAHSNGRVIPLADMQAVWDVAQQHAIPVHLDGARIFNAAAHLGCDVRDLTQYCDTVMCCLSK</sequence>
<evidence type="ECO:0000256" key="2">
    <source>
        <dbReference type="ARBA" id="ARBA00006966"/>
    </source>
</evidence>
<dbReference type="Proteomes" id="UP000314982">
    <property type="component" value="Unassembled WGS sequence"/>
</dbReference>
<comment type="similarity">
    <text evidence="2">Belongs to the threonine aldolase family.</text>
</comment>
<evidence type="ECO:0000256" key="3">
    <source>
        <dbReference type="ARBA" id="ARBA00022898"/>
    </source>
</evidence>
<proteinExistence type="inferred from homology"/>
<dbReference type="InterPro" id="IPR015421">
    <property type="entry name" value="PyrdxlP-dep_Trfase_major"/>
</dbReference>
<keyword evidence="3" id="KW-0663">Pyridoxal phosphate</keyword>
<organism evidence="6 7">
    <name type="scientific">Hucho hucho</name>
    <name type="common">huchen</name>
    <dbReference type="NCBI Taxonomy" id="62062"/>
    <lineage>
        <taxon>Eukaryota</taxon>
        <taxon>Metazoa</taxon>
        <taxon>Chordata</taxon>
        <taxon>Craniata</taxon>
        <taxon>Vertebrata</taxon>
        <taxon>Euteleostomi</taxon>
        <taxon>Actinopterygii</taxon>
        <taxon>Neopterygii</taxon>
        <taxon>Teleostei</taxon>
        <taxon>Protacanthopterygii</taxon>
        <taxon>Salmoniformes</taxon>
        <taxon>Salmonidae</taxon>
        <taxon>Salmoninae</taxon>
        <taxon>Hucho</taxon>
    </lineage>
</organism>
<accession>A0A4W5LGC9</accession>
<evidence type="ECO:0000259" key="5">
    <source>
        <dbReference type="Pfam" id="PF01212"/>
    </source>
</evidence>
<evidence type="ECO:0000313" key="7">
    <source>
        <dbReference type="Proteomes" id="UP000314982"/>
    </source>
</evidence>
<reference evidence="7" key="1">
    <citation type="submission" date="2018-06" db="EMBL/GenBank/DDBJ databases">
        <title>Genome assembly of Danube salmon.</title>
        <authorList>
            <person name="Macqueen D.J."/>
            <person name="Gundappa M.K."/>
        </authorList>
    </citation>
    <scope>NUCLEOTIDE SEQUENCE [LARGE SCALE GENOMIC DNA]</scope>
</reference>
<dbReference type="InterPro" id="IPR015424">
    <property type="entry name" value="PyrdxlP-dep_Trfase"/>
</dbReference>
<feature type="domain" description="Aromatic amino acid beta-eliminating lyase/threonine aldolase" evidence="5">
    <location>
        <begin position="26"/>
        <end position="221"/>
    </location>
</feature>
<comment type="cofactor">
    <cofactor evidence="1">
        <name>pyridoxal 5'-phosphate</name>
        <dbReference type="ChEBI" id="CHEBI:597326"/>
    </cofactor>
</comment>
<dbReference type="GO" id="GO:0005829">
    <property type="term" value="C:cytosol"/>
    <property type="evidence" value="ECO:0007669"/>
    <property type="project" value="TreeGrafter"/>
</dbReference>
<dbReference type="SUPFAM" id="SSF53383">
    <property type="entry name" value="PLP-dependent transferases"/>
    <property type="match status" value="1"/>
</dbReference>
<dbReference type="NCBIfam" id="NF041359">
    <property type="entry name" value="GntG_guanitoxin"/>
    <property type="match status" value="1"/>
</dbReference>
<dbReference type="GO" id="GO:0008732">
    <property type="term" value="F:L-allo-threonine aldolase activity"/>
    <property type="evidence" value="ECO:0007669"/>
    <property type="project" value="TreeGrafter"/>
</dbReference>
<reference evidence="6" key="2">
    <citation type="submission" date="2025-08" db="UniProtKB">
        <authorList>
            <consortium name="Ensembl"/>
        </authorList>
    </citation>
    <scope>IDENTIFICATION</scope>
</reference>